<name>A0A8H3EP48_9LECA</name>
<dbReference type="InterPro" id="IPR036291">
    <property type="entry name" value="NAD(P)-bd_dom_sf"/>
</dbReference>
<dbReference type="Gene3D" id="3.40.50.720">
    <property type="entry name" value="NAD(P)-binding Rossmann-like Domain"/>
    <property type="match status" value="1"/>
</dbReference>
<evidence type="ECO:0000313" key="2">
    <source>
        <dbReference type="EMBL" id="CAF9910084.1"/>
    </source>
</evidence>
<organism evidence="2 3">
    <name type="scientific">Gomphillus americanus</name>
    <dbReference type="NCBI Taxonomy" id="1940652"/>
    <lineage>
        <taxon>Eukaryota</taxon>
        <taxon>Fungi</taxon>
        <taxon>Dikarya</taxon>
        <taxon>Ascomycota</taxon>
        <taxon>Pezizomycotina</taxon>
        <taxon>Lecanoromycetes</taxon>
        <taxon>OSLEUM clade</taxon>
        <taxon>Ostropomycetidae</taxon>
        <taxon>Ostropales</taxon>
        <taxon>Graphidaceae</taxon>
        <taxon>Gomphilloideae</taxon>
        <taxon>Gomphillus</taxon>
    </lineage>
</organism>
<protein>
    <recommendedName>
        <fullName evidence="1">NAD(P)-binding domain-containing protein</fullName>
    </recommendedName>
</protein>
<dbReference type="GO" id="GO:0016646">
    <property type="term" value="F:oxidoreductase activity, acting on the CH-NH group of donors, NAD or NADP as acceptor"/>
    <property type="evidence" value="ECO:0007669"/>
    <property type="project" value="TreeGrafter"/>
</dbReference>
<dbReference type="EMBL" id="CAJPDQ010000005">
    <property type="protein sequence ID" value="CAF9910084.1"/>
    <property type="molecule type" value="Genomic_DNA"/>
</dbReference>
<dbReference type="InterPro" id="IPR051606">
    <property type="entry name" value="Polyketide_Oxido-like"/>
</dbReference>
<comment type="caution">
    <text evidence="2">The sequence shown here is derived from an EMBL/GenBank/DDBJ whole genome shotgun (WGS) entry which is preliminary data.</text>
</comment>
<reference evidence="2" key="1">
    <citation type="submission" date="2021-03" db="EMBL/GenBank/DDBJ databases">
        <authorList>
            <person name="Tagirdzhanova G."/>
        </authorList>
    </citation>
    <scope>NUCLEOTIDE SEQUENCE</scope>
</reference>
<dbReference type="Proteomes" id="UP000664169">
    <property type="component" value="Unassembled WGS sequence"/>
</dbReference>
<proteinExistence type="predicted"/>
<dbReference type="InterPro" id="IPR016040">
    <property type="entry name" value="NAD(P)-bd_dom"/>
</dbReference>
<dbReference type="PANTHER" id="PTHR43355:SF7">
    <property type="entry name" value="NAD(P)-BINDING DOMAIN-CONTAINING PROTEIN"/>
    <property type="match status" value="1"/>
</dbReference>
<evidence type="ECO:0000259" key="1">
    <source>
        <dbReference type="Pfam" id="PF13460"/>
    </source>
</evidence>
<dbReference type="Pfam" id="PF13460">
    <property type="entry name" value="NAD_binding_10"/>
    <property type="match status" value="1"/>
</dbReference>
<accession>A0A8H3EP48</accession>
<evidence type="ECO:0000313" key="3">
    <source>
        <dbReference type="Proteomes" id="UP000664169"/>
    </source>
</evidence>
<dbReference type="AlphaFoldDB" id="A0A8H3EP48"/>
<dbReference type="OrthoDB" id="10254221at2759"/>
<sequence length="239" mass="25757">MKVLLLGSTGNVGSRILSALLAHSHTPVLYVRNASKLPQQVLTSLPSSSIVTGDASDRNAIAKAIQEHDCEAVISAAGLAGMFSRTEQFPKIFRAVVEAAATVGKSRGRPIRCWMLGGFGMLDIPGNHKENFELIQTIPENEVAWSILCAFQMTPAKEADATARTKTASDKIIATADVPPNWNARFTWVPLFGTLLNVFANIMGYATTLEQAAESVVRDLDKGMDSEFINKRVGIIAAK</sequence>
<keyword evidence="3" id="KW-1185">Reference proteome</keyword>
<feature type="domain" description="NAD(P)-binding" evidence="1">
    <location>
        <begin position="7"/>
        <end position="107"/>
    </location>
</feature>
<gene>
    <name evidence="2" type="ORF">GOMPHAMPRED_006947</name>
</gene>
<dbReference type="PANTHER" id="PTHR43355">
    <property type="entry name" value="FLAVIN REDUCTASE (NADPH)"/>
    <property type="match status" value="1"/>
</dbReference>
<dbReference type="SUPFAM" id="SSF51735">
    <property type="entry name" value="NAD(P)-binding Rossmann-fold domains"/>
    <property type="match status" value="1"/>
</dbReference>